<gene>
    <name evidence="9" type="ORF">AMK59_2819</name>
</gene>
<dbReference type="InterPro" id="IPR001314">
    <property type="entry name" value="Peptidase_S1A"/>
</dbReference>
<dbReference type="InterPro" id="IPR051487">
    <property type="entry name" value="Ser/Thr_Proteases_Immune/Dev"/>
</dbReference>
<keyword evidence="3" id="KW-1015">Disulfide bond</keyword>
<comment type="similarity">
    <text evidence="4">Belongs to the peptidase S1 family. CLIP subfamily.</text>
</comment>
<dbReference type="Pfam" id="PF00089">
    <property type="entry name" value="Trypsin"/>
    <property type="match status" value="1"/>
</dbReference>
<evidence type="ECO:0000256" key="6">
    <source>
        <dbReference type="ARBA" id="ARBA00076468"/>
    </source>
</evidence>
<keyword evidence="7" id="KW-0732">Signal</keyword>
<dbReference type="PANTHER" id="PTHR24256">
    <property type="entry name" value="TRYPTASE-RELATED"/>
    <property type="match status" value="1"/>
</dbReference>
<dbReference type="AlphaFoldDB" id="A0A0T6BBS6"/>
<dbReference type="OrthoDB" id="6261922at2759"/>
<evidence type="ECO:0000256" key="7">
    <source>
        <dbReference type="SAM" id="SignalP"/>
    </source>
</evidence>
<reference evidence="9 10" key="1">
    <citation type="submission" date="2015-09" db="EMBL/GenBank/DDBJ databases">
        <title>Draft genome of the scarab beetle Oryctes borbonicus.</title>
        <authorList>
            <person name="Meyer J.M."/>
            <person name="Markov G.V."/>
            <person name="Baskaran P."/>
            <person name="Herrmann M."/>
            <person name="Sommer R.J."/>
            <person name="Roedelsperger C."/>
        </authorList>
    </citation>
    <scope>NUCLEOTIDE SEQUENCE [LARGE SCALE GENOMIC DNA]</scope>
    <source>
        <strain evidence="9">OB123</strain>
        <tissue evidence="9">Whole animal</tissue>
    </source>
</reference>
<dbReference type="CDD" id="cd00190">
    <property type="entry name" value="Tryp_SPc"/>
    <property type="match status" value="1"/>
</dbReference>
<proteinExistence type="inferred from homology"/>
<evidence type="ECO:0000313" key="9">
    <source>
        <dbReference type="EMBL" id="KRT84702.1"/>
    </source>
</evidence>
<protein>
    <recommendedName>
        <fullName evidence="5">Phenoloxidase-activating factor 2</fullName>
    </recommendedName>
    <alternativeName>
        <fullName evidence="6">Prophenoloxidase-activating factor II</fullName>
    </alternativeName>
</protein>
<dbReference type="PROSITE" id="PS50240">
    <property type="entry name" value="TRYPSIN_DOM"/>
    <property type="match status" value="1"/>
</dbReference>
<evidence type="ECO:0000313" key="10">
    <source>
        <dbReference type="Proteomes" id="UP000051574"/>
    </source>
</evidence>
<keyword evidence="2" id="KW-0964">Secreted</keyword>
<keyword evidence="10" id="KW-1185">Reference proteome</keyword>
<dbReference type="SUPFAM" id="SSF50494">
    <property type="entry name" value="Trypsin-like serine proteases"/>
    <property type="match status" value="1"/>
</dbReference>
<dbReference type="InterPro" id="IPR043504">
    <property type="entry name" value="Peptidase_S1_PA_chymotrypsin"/>
</dbReference>
<comment type="subcellular location">
    <subcellularLocation>
        <location evidence="1">Secreted</location>
    </subcellularLocation>
</comment>
<dbReference type="PRINTS" id="PR00722">
    <property type="entry name" value="CHYMOTRYPSIN"/>
</dbReference>
<evidence type="ECO:0000256" key="4">
    <source>
        <dbReference type="ARBA" id="ARBA00024195"/>
    </source>
</evidence>
<evidence type="ECO:0000256" key="3">
    <source>
        <dbReference type="ARBA" id="ARBA00023157"/>
    </source>
</evidence>
<sequence length="378" mass="42320">MVKTGLQLAFLIIICYLTYALSQLSEAERRAIESIFGLPKKQCECVPYYLCNDNNTINIHGEGIIDLRENNNECEDYMKRCCLLPNIKRERNPEIPPVVSSTGCGNRHPNGTAFQTIGDINGEAKFGEFPWMVAILKEKTMDSKVFTVYQCGGSLIHPRVVVTAAHCVNNKDISYMVRAGEWDTKTTDEILKHQDRNVKSVMIHPEFYRGALHNDIALLILEDSIELAQHIDTICLPLQGTVTPDGRKCWATGWGKDSFNKGTYQIILKKLKLPFVERNSCQNSLRTTRLGRYFVLHSSFVCAGGELGIDTCKGDGGSPLVCQIEGSPNRYQQVGIVAWGIGCGEQGIPGVYVNVALFRNWIDNELAKENLETSHYIH</sequence>
<feature type="domain" description="Peptidase S1" evidence="8">
    <location>
        <begin position="116"/>
        <end position="367"/>
    </location>
</feature>
<dbReference type="EMBL" id="LJIG01002238">
    <property type="protein sequence ID" value="KRT84702.1"/>
    <property type="molecule type" value="Genomic_DNA"/>
</dbReference>
<dbReference type="FunFam" id="2.40.10.10:FF:000038">
    <property type="entry name" value="Serine protease"/>
    <property type="match status" value="1"/>
</dbReference>
<comment type="caution">
    <text evidence="9">The sequence shown here is derived from an EMBL/GenBank/DDBJ whole genome shotgun (WGS) entry which is preliminary data.</text>
</comment>
<dbReference type="SMART" id="SM00020">
    <property type="entry name" value="Tryp_SPc"/>
    <property type="match status" value="1"/>
</dbReference>
<feature type="chain" id="PRO_5006668548" description="Phenoloxidase-activating factor 2" evidence="7">
    <location>
        <begin position="21"/>
        <end position="378"/>
    </location>
</feature>
<dbReference type="InterPro" id="IPR018114">
    <property type="entry name" value="TRYPSIN_HIS"/>
</dbReference>
<accession>A0A0T6BBS6</accession>
<evidence type="ECO:0000256" key="5">
    <source>
        <dbReference type="ARBA" id="ARBA00068096"/>
    </source>
</evidence>
<feature type="signal peptide" evidence="7">
    <location>
        <begin position="1"/>
        <end position="20"/>
    </location>
</feature>
<dbReference type="GO" id="GO:0006508">
    <property type="term" value="P:proteolysis"/>
    <property type="evidence" value="ECO:0007669"/>
    <property type="project" value="InterPro"/>
</dbReference>
<evidence type="ECO:0000256" key="1">
    <source>
        <dbReference type="ARBA" id="ARBA00004613"/>
    </source>
</evidence>
<organism evidence="9 10">
    <name type="scientific">Oryctes borbonicus</name>
    <dbReference type="NCBI Taxonomy" id="1629725"/>
    <lineage>
        <taxon>Eukaryota</taxon>
        <taxon>Metazoa</taxon>
        <taxon>Ecdysozoa</taxon>
        <taxon>Arthropoda</taxon>
        <taxon>Hexapoda</taxon>
        <taxon>Insecta</taxon>
        <taxon>Pterygota</taxon>
        <taxon>Neoptera</taxon>
        <taxon>Endopterygota</taxon>
        <taxon>Coleoptera</taxon>
        <taxon>Polyphaga</taxon>
        <taxon>Scarabaeiformia</taxon>
        <taxon>Scarabaeidae</taxon>
        <taxon>Dynastinae</taxon>
        <taxon>Oryctes</taxon>
    </lineage>
</organism>
<name>A0A0T6BBS6_9SCAR</name>
<dbReference type="InterPro" id="IPR041515">
    <property type="entry name" value="PPAF-2-like_Clip"/>
</dbReference>
<dbReference type="GO" id="GO:0005576">
    <property type="term" value="C:extracellular region"/>
    <property type="evidence" value="ECO:0007669"/>
    <property type="project" value="UniProtKB-SubCell"/>
</dbReference>
<evidence type="ECO:0000256" key="2">
    <source>
        <dbReference type="ARBA" id="ARBA00022525"/>
    </source>
</evidence>
<evidence type="ECO:0000259" key="8">
    <source>
        <dbReference type="PROSITE" id="PS50240"/>
    </source>
</evidence>
<dbReference type="GO" id="GO:0004252">
    <property type="term" value="F:serine-type endopeptidase activity"/>
    <property type="evidence" value="ECO:0007669"/>
    <property type="project" value="InterPro"/>
</dbReference>
<dbReference type="InterPro" id="IPR001254">
    <property type="entry name" value="Trypsin_dom"/>
</dbReference>
<dbReference type="InterPro" id="IPR009003">
    <property type="entry name" value="Peptidase_S1_PA"/>
</dbReference>
<dbReference type="Gene3D" id="2.40.10.10">
    <property type="entry name" value="Trypsin-like serine proteases"/>
    <property type="match status" value="1"/>
</dbReference>
<dbReference type="PROSITE" id="PS00134">
    <property type="entry name" value="TRYPSIN_HIS"/>
    <property type="match status" value="1"/>
</dbReference>
<dbReference type="Pfam" id="PF18322">
    <property type="entry name" value="CLIP_1"/>
    <property type="match status" value="1"/>
</dbReference>
<dbReference type="Proteomes" id="UP000051574">
    <property type="component" value="Unassembled WGS sequence"/>
</dbReference>